<protein>
    <submittedName>
        <fullName evidence="1">Uncharacterized protein</fullName>
    </submittedName>
</protein>
<accession>A0ACC2BKC6</accession>
<dbReference type="EMBL" id="CM055106">
    <property type="protein sequence ID" value="KAJ7530211.1"/>
    <property type="molecule type" value="Genomic_DNA"/>
</dbReference>
<organism evidence="1 2">
    <name type="scientific">Diphasiastrum complanatum</name>
    <name type="common">Issler's clubmoss</name>
    <name type="synonym">Lycopodium complanatum</name>
    <dbReference type="NCBI Taxonomy" id="34168"/>
    <lineage>
        <taxon>Eukaryota</taxon>
        <taxon>Viridiplantae</taxon>
        <taxon>Streptophyta</taxon>
        <taxon>Embryophyta</taxon>
        <taxon>Tracheophyta</taxon>
        <taxon>Lycopodiopsida</taxon>
        <taxon>Lycopodiales</taxon>
        <taxon>Lycopodiaceae</taxon>
        <taxon>Lycopodioideae</taxon>
        <taxon>Diphasiastrum</taxon>
    </lineage>
</organism>
<sequence>MHMKAQMEVHKTGAYIKSLSLRGFKSFGGDAQTITFSKGMNLIAGANGSGKSNILDAICFALCERTSSLRVHHICEVQSSDTDEPCEVALEIANETTHATQVITSLSVKLLPDGASRQIKLDGKLKALKEVKEFLREKRLLLEETSAVLYQSRVTELADKNSASVLAAIISGASGAGRWNEEVEKTQQELKKVRKGLEEIKDNIVTLEKAISEDNGVKSISRLNELTIKMTNLSIRLSNYQKNKLMQLKENICEQTELMKFKETCIQEQQLRLQTRQASIIAMRKSEQALIEQLRKDRSSLLDQLAIKEGKKESIEKKIEDAEKNKKELDHYSRTEGNMQAKISLLEAQLKEKQARVSRLQVGVDLHAKHGEFRKPLMLYVEELQGAIVNGDQRLQELQCQEDMVTKELQKLVGMKLLKEKERFNIQQDYEQWMPNSPDISSQITSASQSFDNFMEIRAYLKTRQVELDRELQILGSQLGHLSADEQALPAWPLHACFKFKAHEYGDVNFRTPLGVISGCLEIKL</sequence>
<reference evidence="2" key="1">
    <citation type="journal article" date="2024" name="Proc. Natl. Acad. Sci. U.S.A.">
        <title>Extraordinary preservation of gene collinearity over three hundred million years revealed in homosporous lycophytes.</title>
        <authorList>
            <person name="Li C."/>
            <person name="Wickell D."/>
            <person name="Kuo L.Y."/>
            <person name="Chen X."/>
            <person name="Nie B."/>
            <person name="Liao X."/>
            <person name="Peng D."/>
            <person name="Ji J."/>
            <person name="Jenkins J."/>
            <person name="Williams M."/>
            <person name="Shu S."/>
            <person name="Plott C."/>
            <person name="Barry K."/>
            <person name="Rajasekar S."/>
            <person name="Grimwood J."/>
            <person name="Han X."/>
            <person name="Sun S."/>
            <person name="Hou Z."/>
            <person name="He W."/>
            <person name="Dai G."/>
            <person name="Sun C."/>
            <person name="Schmutz J."/>
            <person name="Leebens-Mack J.H."/>
            <person name="Li F.W."/>
            <person name="Wang L."/>
        </authorList>
    </citation>
    <scope>NUCLEOTIDE SEQUENCE [LARGE SCALE GENOMIC DNA]</scope>
    <source>
        <strain evidence="2">cv. PW_Plant_1</strain>
    </source>
</reference>
<keyword evidence="2" id="KW-1185">Reference proteome</keyword>
<proteinExistence type="predicted"/>
<evidence type="ECO:0000313" key="1">
    <source>
        <dbReference type="EMBL" id="KAJ7530211.1"/>
    </source>
</evidence>
<comment type="caution">
    <text evidence="1">The sequence shown here is derived from an EMBL/GenBank/DDBJ whole genome shotgun (WGS) entry which is preliminary data.</text>
</comment>
<dbReference type="Proteomes" id="UP001162992">
    <property type="component" value="Chromosome 15"/>
</dbReference>
<gene>
    <name evidence="1" type="ORF">O6H91_15G085200</name>
</gene>
<name>A0ACC2BKC6_DIPCM</name>
<evidence type="ECO:0000313" key="2">
    <source>
        <dbReference type="Proteomes" id="UP001162992"/>
    </source>
</evidence>